<evidence type="ECO:0000313" key="4">
    <source>
        <dbReference type="Proteomes" id="UP000008827"/>
    </source>
</evidence>
<dbReference type="Pfam" id="PF14299">
    <property type="entry name" value="PP2"/>
    <property type="match status" value="1"/>
</dbReference>
<dbReference type="Gramene" id="KRG92590">
    <property type="protein sequence ID" value="KRG92590"/>
    <property type="gene ID" value="GLYMA_20G220300"/>
</dbReference>
<dbReference type="Gene3D" id="1.20.1280.50">
    <property type="match status" value="1"/>
</dbReference>
<dbReference type="PANTHER" id="PTHR32278:SF143">
    <property type="entry name" value="F-BOX PROTEIN PP2-B1"/>
    <property type="match status" value="1"/>
</dbReference>
<gene>
    <name evidence="3" type="primary">LOC102667376</name>
    <name evidence="2" type="ORF">GLYMA_20G220300</name>
</gene>
<dbReference type="EMBL" id="CM000853">
    <property type="protein sequence ID" value="KRG92590.1"/>
    <property type="molecule type" value="Genomic_DNA"/>
</dbReference>
<reference evidence="3" key="2">
    <citation type="submission" date="2018-02" db="UniProtKB">
        <authorList>
            <consortium name="EnsemblPlants"/>
        </authorList>
    </citation>
    <scope>IDENTIFICATION</scope>
    <source>
        <strain evidence="3">Williams 82</strain>
    </source>
</reference>
<dbReference type="AlphaFoldDB" id="I1NIK3"/>
<evidence type="ECO:0000313" key="3">
    <source>
        <dbReference type="EnsemblPlants" id="KRG92590"/>
    </source>
</evidence>
<reference evidence="2" key="3">
    <citation type="submission" date="2018-07" db="EMBL/GenBank/DDBJ databases">
        <title>WGS assembly of Glycine max.</title>
        <authorList>
            <person name="Schmutz J."/>
            <person name="Cannon S."/>
            <person name="Schlueter J."/>
            <person name="Ma J."/>
            <person name="Mitros T."/>
            <person name="Nelson W."/>
            <person name="Hyten D."/>
            <person name="Song Q."/>
            <person name="Thelen J."/>
            <person name="Cheng J."/>
            <person name="Xu D."/>
            <person name="Hellsten U."/>
            <person name="May G."/>
            <person name="Yu Y."/>
            <person name="Sakurai T."/>
            <person name="Umezawa T."/>
            <person name="Bhattacharyya M."/>
            <person name="Sandhu D."/>
            <person name="Valliyodan B."/>
            <person name="Lindquist E."/>
            <person name="Peto M."/>
            <person name="Grant D."/>
            <person name="Shu S."/>
            <person name="Goodstein D."/>
            <person name="Barry K."/>
            <person name="Futrell-Griggs M."/>
            <person name="Abernathy B."/>
            <person name="Du J."/>
            <person name="Tian Z."/>
            <person name="Zhu L."/>
            <person name="Gill N."/>
            <person name="Joshi T."/>
            <person name="Libault M."/>
            <person name="Sethuraman A."/>
            <person name="Zhang X."/>
            <person name="Shinozaki K."/>
            <person name="Nguyen H."/>
            <person name="Wing R."/>
            <person name="Cregan P."/>
            <person name="Specht J."/>
            <person name="Grimwood J."/>
            <person name="Rokhsar D."/>
            <person name="Stacey G."/>
            <person name="Shoemaker R."/>
            <person name="Jackson S."/>
        </authorList>
    </citation>
    <scope>NUCLEOTIDE SEQUENCE</scope>
    <source>
        <tissue evidence="2">Callus</tissue>
    </source>
</reference>
<proteinExistence type="predicted"/>
<dbReference type="eggNOG" id="ENOG502QRA4">
    <property type="taxonomic scope" value="Eukaryota"/>
</dbReference>
<dbReference type="SMART" id="SM00256">
    <property type="entry name" value="FBOX"/>
    <property type="match status" value="1"/>
</dbReference>
<dbReference type="HOGENOM" id="CLU_050973_0_0_1"/>
<sequence>MGIFFSPYGKQESSGTTTINLLPEGCISYILSYTTPVDACRLSLVSKAFRSAAQSDTLWDRFITSALSSLVSPSSFPSSHSKKHLYFALCDRPIIIHNGTKSIQLDKRTGKRCYTLSTRVHLIDSEWGLAPLQWEHIRLPNSRFQQFGVLVSAPEAWFDISGRIKALSLSPRTEYAAFLLFKMVYATPTEVHYHPWVLGYLVITLPDSSSVRTIDVCLLKNLQQHSCVRRSDGWLEFELVGFFDLGLEDDQVQIIKVTDTRPNSNWKHGFILEGIEIRPKHVY</sequence>
<dbReference type="SUPFAM" id="SSF81383">
    <property type="entry name" value="F-box domain"/>
    <property type="match status" value="1"/>
</dbReference>
<dbReference type="OMA" id="LIDSEWG"/>
<dbReference type="InterPro" id="IPR036047">
    <property type="entry name" value="F-box-like_dom_sf"/>
</dbReference>
<dbReference type="PROSITE" id="PS50181">
    <property type="entry name" value="FBOX"/>
    <property type="match status" value="1"/>
</dbReference>
<feature type="domain" description="F-box" evidence="1">
    <location>
        <begin position="16"/>
        <end position="62"/>
    </location>
</feature>
<keyword evidence="4" id="KW-1185">Reference proteome</keyword>
<dbReference type="EnsemblPlants" id="KRG92590">
    <property type="protein sequence ID" value="KRG92590"/>
    <property type="gene ID" value="GLYMA_20G220300"/>
</dbReference>
<accession>I1NIK3</accession>
<dbReference type="Proteomes" id="UP000008827">
    <property type="component" value="Chromosome 20"/>
</dbReference>
<evidence type="ECO:0000313" key="2">
    <source>
        <dbReference type="EMBL" id="KRG92590.1"/>
    </source>
</evidence>
<dbReference type="PaxDb" id="3847-GLYMA20G36240.1"/>
<dbReference type="InterPro" id="IPR001810">
    <property type="entry name" value="F-box_dom"/>
</dbReference>
<dbReference type="Pfam" id="PF12937">
    <property type="entry name" value="F-box-like"/>
    <property type="match status" value="1"/>
</dbReference>
<dbReference type="InterPro" id="IPR025886">
    <property type="entry name" value="PP2-like"/>
</dbReference>
<organism evidence="3">
    <name type="scientific">Glycine max</name>
    <name type="common">Soybean</name>
    <name type="synonym">Glycine hispida</name>
    <dbReference type="NCBI Taxonomy" id="3847"/>
    <lineage>
        <taxon>Eukaryota</taxon>
        <taxon>Viridiplantae</taxon>
        <taxon>Streptophyta</taxon>
        <taxon>Embryophyta</taxon>
        <taxon>Tracheophyta</taxon>
        <taxon>Spermatophyta</taxon>
        <taxon>Magnoliopsida</taxon>
        <taxon>eudicotyledons</taxon>
        <taxon>Gunneridae</taxon>
        <taxon>Pentapetalae</taxon>
        <taxon>rosids</taxon>
        <taxon>fabids</taxon>
        <taxon>Fabales</taxon>
        <taxon>Fabaceae</taxon>
        <taxon>Papilionoideae</taxon>
        <taxon>50 kb inversion clade</taxon>
        <taxon>NPAAA clade</taxon>
        <taxon>indigoferoid/millettioid clade</taxon>
        <taxon>Phaseoleae</taxon>
        <taxon>Glycine</taxon>
        <taxon>Glycine subgen. Soja</taxon>
    </lineage>
</organism>
<dbReference type="CDD" id="cd22162">
    <property type="entry name" value="F-box_AtSKIP3-like"/>
    <property type="match status" value="1"/>
</dbReference>
<reference evidence="2 3" key="1">
    <citation type="journal article" date="2010" name="Nature">
        <title>Genome sequence of the palaeopolyploid soybean.</title>
        <authorList>
            <person name="Schmutz J."/>
            <person name="Cannon S.B."/>
            <person name="Schlueter J."/>
            <person name="Ma J."/>
            <person name="Mitros T."/>
            <person name="Nelson W."/>
            <person name="Hyten D.L."/>
            <person name="Song Q."/>
            <person name="Thelen J.J."/>
            <person name="Cheng J."/>
            <person name="Xu D."/>
            <person name="Hellsten U."/>
            <person name="May G.D."/>
            <person name="Yu Y."/>
            <person name="Sakurai T."/>
            <person name="Umezawa T."/>
            <person name="Bhattacharyya M.K."/>
            <person name="Sandhu D."/>
            <person name="Valliyodan B."/>
            <person name="Lindquist E."/>
            <person name="Peto M."/>
            <person name="Grant D."/>
            <person name="Shu S."/>
            <person name="Goodstein D."/>
            <person name="Barry K."/>
            <person name="Futrell-Griggs M."/>
            <person name="Abernathy B."/>
            <person name="Du J."/>
            <person name="Tian Z."/>
            <person name="Zhu L."/>
            <person name="Gill N."/>
            <person name="Joshi T."/>
            <person name="Libault M."/>
            <person name="Sethuraman A."/>
            <person name="Zhang X.-C."/>
            <person name="Shinozaki K."/>
            <person name="Nguyen H.T."/>
            <person name="Wing R.A."/>
            <person name="Cregan P."/>
            <person name="Specht J."/>
            <person name="Grimwood J."/>
            <person name="Rokhsar D."/>
            <person name="Stacey G."/>
            <person name="Shoemaker R.C."/>
            <person name="Jackson S.A."/>
        </authorList>
    </citation>
    <scope>NUCLEOTIDE SEQUENCE [LARGE SCALE GENOMIC DNA]</scope>
    <source>
        <strain evidence="3">cv. Williams 82</strain>
        <tissue evidence="2">Callus</tissue>
    </source>
</reference>
<name>I1NIK3_SOYBN</name>
<evidence type="ECO:0000259" key="1">
    <source>
        <dbReference type="PROSITE" id="PS50181"/>
    </source>
</evidence>
<protein>
    <recommendedName>
        <fullName evidence="1">F-box domain-containing protein</fullName>
    </recommendedName>
</protein>
<dbReference type="PANTHER" id="PTHR32278">
    <property type="entry name" value="F-BOX DOMAIN-CONTAINING PROTEIN"/>
    <property type="match status" value="1"/>
</dbReference>